<dbReference type="Gene3D" id="1.10.510.10">
    <property type="entry name" value="Transferase(Phosphotransferase) domain 1"/>
    <property type="match status" value="1"/>
</dbReference>
<dbReference type="InterPro" id="IPR011009">
    <property type="entry name" value="Kinase-like_dom_sf"/>
</dbReference>
<feature type="non-terminal residue" evidence="4">
    <location>
        <position position="1"/>
    </location>
</feature>
<keyword evidence="2" id="KW-1133">Transmembrane helix</keyword>
<dbReference type="PANTHER" id="PTHR24416">
    <property type="entry name" value="TYROSINE-PROTEIN KINASE RECEPTOR"/>
    <property type="match status" value="1"/>
</dbReference>
<evidence type="ECO:0000256" key="2">
    <source>
        <dbReference type="SAM" id="Phobius"/>
    </source>
</evidence>
<dbReference type="PROSITE" id="PS50011">
    <property type="entry name" value="PROTEIN_KINASE_DOM"/>
    <property type="match status" value="1"/>
</dbReference>
<feature type="domain" description="Protein kinase" evidence="3">
    <location>
        <begin position="110"/>
        <end position="489"/>
    </location>
</feature>
<proteinExistence type="predicted"/>
<name>A0ABN8LZ01_9CNID</name>
<accession>A0ABN8LZ01</accession>
<protein>
    <recommendedName>
        <fullName evidence="3">Protein kinase domain-containing protein</fullName>
    </recommendedName>
</protein>
<comment type="caution">
    <text evidence="4">The sequence shown here is derived from an EMBL/GenBank/DDBJ whole genome shotgun (WGS) entry which is preliminary data.</text>
</comment>
<dbReference type="InterPro" id="IPR001245">
    <property type="entry name" value="Ser-Thr/Tyr_kinase_cat_dom"/>
</dbReference>
<keyword evidence="2" id="KW-0472">Membrane</keyword>
<feature type="region of interest" description="Disordered" evidence="1">
    <location>
        <begin position="409"/>
        <end position="434"/>
    </location>
</feature>
<feature type="compositionally biased region" description="Acidic residues" evidence="1">
    <location>
        <begin position="422"/>
        <end position="431"/>
    </location>
</feature>
<dbReference type="SUPFAM" id="SSF56112">
    <property type="entry name" value="Protein kinase-like (PK-like)"/>
    <property type="match status" value="1"/>
</dbReference>
<dbReference type="Pfam" id="PF07714">
    <property type="entry name" value="PK_Tyr_Ser-Thr"/>
    <property type="match status" value="2"/>
</dbReference>
<evidence type="ECO:0000313" key="4">
    <source>
        <dbReference type="EMBL" id="CAH3022540.1"/>
    </source>
</evidence>
<dbReference type="PANTHER" id="PTHR24416:SF600">
    <property type="entry name" value="PDGF- AND VEGF-RECEPTOR RELATED, ISOFORM J"/>
    <property type="match status" value="1"/>
</dbReference>
<reference evidence="4 5" key="1">
    <citation type="submission" date="2022-05" db="EMBL/GenBank/DDBJ databases">
        <authorList>
            <consortium name="Genoscope - CEA"/>
            <person name="William W."/>
        </authorList>
    </citation>
    <scope>NUCLEOTIDE SEQUENCE [LARGE SCALE GENOMIC DNA]</scope>
</reference>
<dbReference type="Gene3D" id="3.30.200.20">
    <property type="entry name" value="Phosphorylase Kinase, domain 1"/>
    <property type="match status" value="1"/>
</dbReference>
<evidence type="ECO:0000313" key="5">
    <source>
        <dbReference type="Proteomes" id="UP001159427"/>
    </source>
</evidence>
<evidence type="ECO:0000259" key="3">
    <source>
        <dbReference type="PROSITE" id="PS50011"/>
    </source>
</evidence>
<dbReference type="InterPro" id="IPR050122">
    <property type="entry name" value="RTK"/>
</dbReference>
<dbReference type="EMBL" id="CALNXI010000224">
    <property type="protein sequence ID" value="CAH3022540.1"/>
    <property type="molecule type" value="Genomic_DNA"/>
</dbReference>
<keyword evidence="5" id="KW-1185">Reference proteome</keyword>
<feature type="transmembrane region" description="Helical" evidence="2">
    <location>
        <begin position="37"/>
        <end position="59"/>
    </location>
</feature>
<organism evidence="4 5">
    <name type="scientific">Porites evermanni</name>
    <dbReference type="NCBI Taxonomy" id="104178"/>
    <lineage>
        <taxon>Eukaryota</taxon>
        <taxon>Metazoa</taxon>
        <taxon>Cnidaria</taxon>
        <taxon>Anthozoa</taxon>
        <taxon>Hexacorallia</taxon>
        <taxon>Scleractinia</taxon>
        <taxon>Fungiina</taxon>
        <taxon>Poritidae</taxon>
        <taxon>Porites</taxon>
    </lineage>
</organism>
<evidence type="ECO:0000256" key="1">
    <source>
        <dbReference type="SAM" id="MobiDB-lite"/>
    </source>
</evidence>
<sequence length="489" mass="55320">CNLTESISDIVFEYFLVSTSSNPNLSPTEVLRMDATVALSVVVAILFLCIVLGFAFFCFKQHQRKQIVEYRNQFFPVYTGKHQIDPNRTLLEQCNDLPYDPDFEFPEDKLILGELLGSGAFGKVIKAEAIGINNFSPRDKSQKKSQRWPKMFRQHRAGHAYHDPRGSAYSKTIVAVKTVKGKATKEEVRDLASELKILICVGEHKNIVNLLGACIKRDRILVILEYAQHGSLQKFLRGKRDVYEATWTTTASDPEIGLNISNLVNYSYQISRGMEYLASKKVIFIDTLLVWNDPGCDDPSNVWSFGICLWEIFTLGGTPYPTIPVEELLGFLNDGNRMENPRDCPSEIYKIMQDCWQEGLDKRPKFDQISQSIENNNNLGIKDYYLDPHDSDPTVPVTRANVYDRRSSENIANNPLPPLPGDMEDQFDPESEERRQMLKPEIYGGSSGSEGNIELEEFHGNEQAVALELTPIAHSTEKAGNSKKNTTIF</sequence>
<dbReference type="Proteomes" id="UP001159427">
    <property type="component" value="Unassembled WGS sequence"/>
</dbReference>
<gene>
    <name evidence="4" type="ORF">PEVE_00015948</name>
</gene>
<dbReference type="InterPro" id="IPR000719">
    <property type="entry name" value="Prot_kinase_dom"/>
</dbReference>
<keyword evidence="2" id="KW-0812">Transmembrane</keyword>